<dbReference type="InterPro" id="IPR036388">
    <property type="entry name" value="WH-like_DNA-bd_sf"/>
</dbReference>
<dbReference type="Pfam" id="PF00392">
    <property type="entry name" value="GntR"/>
    <property type="match status" value="1"/>
</dbReference>
<protein>
    <submittedName>
        <fullName evidence="5">FadR/GntR family transcriptional regulator</fullName>
    </submittedName>
</protein>
<dbReference type="RefSeq" id="WP_377763846.1">
    <property type="nucleotide sequence ID" value="NZ_JBHRXY010000032.1"/>
</dbReference>
<dbReference type="InterPro" id="IPR036390">
    <property type="entry name" value="WH_DNA-bd_sf"/>
</dbReference>
<dbReference type="Gene3D" id="1.20.120.530">
    <property type="entry name" value="GntR ligand-binding domain-like"/>
    <property type="match status" value="1"/>
</dbReference>
<dbReference type="SMART" id="SM00895">
    <property type="entry name" value="FCD"/>
    <property type="match status" value="1"/>
</dbReference>
<dbReference type="PANTHER" id="PTHR43537">
    <property type="entry name" value="TRANSCRIPTIONAL REGULATOR, GNTR FAMILY"/>
    <property type="match status" value="1"/>
</dbReference>
<keyword evidence="3" id="KW-0804">Transcription</keyword>
<evidence type="ECO:0000259" key="4">
    <source>
        <dbReference type="PROSITE" id="PS50949"/>
    </source>
</evidence>
<dbReference type="CDD" id="cd07377">
    <property type="entry name" value="WHTH_GntR"/>
    <property type="match status" value="1"/>
</dbReference>
<dbReference type="SUPFAM" id="SSF46785">
    <property type="entry name" value="Winged helix' DNA-binding domain"/>
    <property type="match status" value="1"/>
</dbReference>
<accession>A0ABV7U9H1</accession>
<keyword evidence="6" id="KW-1185">Reference proteome</keyword>
<dbReference type="PRINTS" id="PR00035">
    <property type="entry name" value="HTHGNTR"/>
</dbReference>
<dbReference type="InterPro" id="IPR000524">
    <property type="entry name" value="Tscrpt_reg_HTH_GntR"/>
</dbReference>
<evidence type="ECO:0000256" key="2">
    <source>
        <dbReference type="ARBA" id="ARBA00023125"/>
    </source>
</evidence>
<evidence type="ECO:0000313" key="5">
    <source>
        <dbReference type="EMBL" id="MFC3631529.1"/>
    </source>
</evidence>
<dbReference type="InterPro" id="IPR011711">
    <property type="entry name" value="GntR_C"/>
</dbReference>
<dbReference type="Gene3D" id="1.10.10.10">
    <property type="entry name" value="Winged helix-like DNA-binding domain superfamily/Winged helix DNA-binding domain"/>
    <property type="match status" value="1"/>
</dbReference>
<proteinExistence type="predicted"/>
<dbReference type="Proteomes" id="UP001595539">
    <property type="component" value="Unassembled WGS sequence"/>
</dbReference>
<dbReference type="Pfam" id="PF07729">
    <property type="entry name" value="FCD"/>
    <property type="match status" value="1"/>
</dbReference>
<dbReference type="SUPFAM" id="SSF48008">
    <property type="entry name" value="GntR ligand-binding domain-like"/>
    <property type="match status" value="1"/>
</dbReference>
<dbReference type="PROSITE" id="PS50949">
    <property type="entry name" value="HTH_GNTR"/>
    <property type="match status" value="1"/>
</dbReference>
<dbReference type="EMBL" id="JBHRXY010000032">
    <property type="protein sequence ID" value="MFC3631529.1"/>
    <property type="molecule type" value="Genomic_DNA"/>
</dbReference>
<organism evidence="5 6">
    <name type="scientific">Paracoccus angustae</name>
    <dbReference type="NCBI Taxonomy" id="1671480"/>
    <lineage>
        <taxon>Bacteria</taxon>
        <taxon>Pseudomonadati</taxon>
        <taxon>Pseudomonadota</taxon>
        <taxon>Alphaproteobacteria</taxon>
        <taxon>Rhodobacterales</taxon>
        <taxon>Paracoccaceae</taxon>
        <taxon>Paracoccus</taxon>
    </lineage>
</organism>
<reference evidence="6" key="1">
    <citation type="journal article" date="2019" name="Int. J. Syst. Evol. Microbiol.">
        <title>The Global Catalogue of Microorganisms (GCM) 10K type strain sequencing project: providing services to taxonomists for standard genome sequencing and annotation.</title>
        <authorList>
            <consortium name="The Broad Institute Genomics Platform"/>
            <consortium name="The Broad Institute Genome Sequencing Center for Infectious Disease"/>
            <person name="Wu L."/>
            <person name="Ma J."/>
        </authorList>
    </citation>
    <scope>NUCLEOTIDE SEQUENCE [LARGE SCALE GENOMIC DNA]</scope>
    <source>
        <strain evidence="6">KCTC 42473</strain>
    </source>
</reference>
<feature type="domain" description="HTH gntR-type" evidence="4">
    <location>
        <begin position="17"/>
        <end position="85"/>
    </location>
</feature>
<keyword evidence="2" id="KW-0238">DNA-binding</keyword>
<sequence length="232" mass="25196">MSDVDAWLSDLTPLGRKSAAQQVFEDLRDLIRSGRVPPGTRLPSESQMAARYAVSRPVIREALRSLNALGLTQTRTGSGTFVTGAGADLRFGGYTAADLMEARPFVEIPAAGWAALRRSEAELARLTALCERMDAEPDPEAWVRLDSDFHGLIARVSKNAIFAKIVHDVRDALRGQSGWLNLQGPRRDASNREHRVILGAIARGSETDARAAMEAHLRQVETALARGAARTG</sequence>
<dbReference type="SMART" id="SM00345">
    <property type="entry name" value="HTH_GNTR"/>
    <property type="match status" value="1"/>
</dbReference>
<evidence type="ECO:0000313" key="6">
    <source>
        <dbReference type="Proteomes" id="UP001595539"/>
    </source>
</evidence>
<dbReference type="InterPro" id="IPR008920">
    <property type="entry name" value="TF_FadR/GntR_C"/>
</dbReference>
<comment type="caution">
    <text evidence="5">The sequence shown here is derived from an EMBL/GenBank/DDBJ whole genome shotgun (WGS) entry which is preliminary data.</text>
</comment>
<evidence type="ECO:0000256" key="3">
    <source>
        <dbReference type="ARBA" id="ARBA00023163"/>
    </source>
</evidence>
<dbReference type="PANTHER" id="PTHR43537:SF5">
    <property type="entry name" value="UXU OPERON TRANSCRIPTIONAL REGULATOR"/>
    <property type="match status" value="1"/>
</dbReference>
<evidence type="ECO:0000256" key="1">
    <source>
        <dbReference type="ARBA" id="ARBA00023015"/>
    </source>
</evidence>
<gene>
    <name evidence="5" type="ORF">ACFOM8_19030</name>
</gene>
<keyword evidence="1" id="KW-0805">Transcription regulation</keyword>
<name>A0ABV7U9H1_9RHOB</name>